<evidence type="ECO:0000256" key="3">
    <source>
        <dbReference type="ARBA" id="ARBA00012925"/>
    </source>
</evidence>
<comment type="cofactor">
    <cofactor evidence="1 8">
        <name>Zn(2+)</name>
        <dbReference type="ChEBI" id="CHEBI:29105"/>
    </cofactor>
</comment>
<dbReference type="OrthoDB" id="429145at2759"/>
<evidence type="ECO:0000256" key="1">
    <source>
        <dbReference type="ARBA" id="ARBA00001947"/>
    </source>
</evidence>
<comment type="similarity">
    <text evidence="2 8">Belongs to the alpha-carbonic anhydrase family.</text>
</comment>
<organism evidence="12">
    <name type="scientific">Soboliphyme baturini</name>
    <dbReference type="NCBI Taxonomy" id="241478"/>
    <lineage>
        <taxon>Eukaryota</taxon>
        <taxon>Metazoa</taxon>
        <taxon>Ecdysozoa</taxon>
        <taxon>Nematoda</taxon>
        <taxon>Enoplea</taxon>
        <taxon>Dorylaimia</taxon>
        <taxon>Dioctophymatida</taxon>
        <taxon>Dioctophymatoidea</taxon>
        <taxon>Soboliphymatidae</taxon>
        <taxon>Soboliphyme</taxon>
    </lineage>
</organism>
<evidence type="ECO:0000256" key="5">
    <source>
        <dbReference type="ARBA" id="ARBA00022833"/>
    </source>
</evidence>
<evidence type="ECO:0000256" key="8">
    <source>
        <dbReference type="RuleBase" id="RU367011"/>
    </source>
</evidence>
<dbReference type="SUPFAM" id="SSF51069">
    <property type="entry name" value="Carbonic anhydrase"/>
    <property type="match status" value="1"/>
</dbReference>
<dbReference type="GO" id="GO:0008270">
    <property type="term" value="F:zinc ion binding"/>
    <property type="evidence" value="ECO:0007669"/>
    <property type="project" value="UniProtKB-UniRule"/>
</dbReference>
<dbReference type="InterPro" id="IPR018338">
    <property type="entry name" value="Carbonic_anhydrase_a-class_CS"/>
</dbReference>
<evidence type="ECO:0000259" key="9">
    <source>
        <dbReference type="PROSITE" id="PS51144"/>
    </source>
</evidence>
<reference evidence="10 11" key="2">
    <citation type="submission" date="2018-11" db="EMBL/GenBank/DDBJ databases">
        <authorList>
            <consortium name="Pathogen Informatics"/>
        </authorList>
    </citation>
    <scope>NUCLEOTIDE SEQUENCE [LARGE SCALE GENOMIC DNA]</scope>
</reference>
<dbReference type="PANTHER" id="PTHR18952:SF141">
    <property type="entry name" value="CARBONIC ANHYDRASE"/>
    <property type="match status" value="1"/>
</dbReference>
<gene>
    <name evidence="10" type="ORF">SBAD_LOCUS5365</name>
</gene>
<dbReference type="Proteomes" id="UP000270296">
    <property type="component" value="Unassembled WGS sequence"/>
</dbReference>
<dbReference type="PROSITE" id="PS51144">
    <property type="entry name" value="ALPHA_CA_2"/>
    <property type="match status" value="1"/>
</dbReference>
<evidence type="ECO:0000256" key="6">
    <source>
        <dbReference type="ARBA" id="ARBA00023239"/>
    </source>
</evidence>
<dbReference type="EC" id="4.2.1.1" evidence="3 8"/>
<evidence type="ECO:0000313" key="10">
    <source>
        <dbReference type="EMBL" id="VDP07039.1"/>
    </source>
</evidence>
<dbReference type="EMBL" id="UZAM01008942">
    <property type="protein sequence ID" value="VDP07039.1"/>
    <property type="molecule type" value="Genomic_DNA"/>
</dbReference>
<dbReference type="InterPro" id="IPR036398">
    <property type="entry name" value="CA_dom_sf"/>
</dbReference>
<protein>
    <recommendedName>
        <fullName evidence="3 8">Carbonic anhydrase</fullName>
        <ecNumber evidence="3 8">4.2.1.1</ecNumber>
    </recommendedName>
</protein>
<dbReference type="Pfam" id="PF00194">
    <property type="entry name" value="Carb_anhydrase"/>
    <property type="match status" value="1"/>
</dbReference>
<evidence type="ECO:0000313" key="11">
    <source>
        <dbReference type="Proteomes" id="UP000270296"/>
    </source>
</evidence>
<dbReference type="InterPro" id="IPR001148">
    <property type="entry name" value="CA_dom"/>
</dbReference>
<comment type="function">
    <text evidence="8">Reversible hydration of carbon dioxide.</text>
</comment>
<dbReference type="Gene3D" id="3.10.200.10">
    <property type="entry name" value="Alpha carbonic anhydrase"/>
    <property type="match status" value="1"/>
</dbReference>
<dbReference type="PROSITE" id="PS00162">
    <property type="entry name" value="ALPHA_CA_1"/>
    <property type="match status" value="1"/>
</dbReference>
<dbReference type="GO" id="GO:0004089">
    <property type="term" value="F:carbonate dehydratase activity"/>
    <property type="evidence" value="ECO:0007669"/>
    <property type="project" value="UniProtKB-UniRule"/>
</dbReference>
<reference evidence="12" key="1">
    <citation type="submission" date="2016-06" db="UniProtKB">
        <authorList>
            <consortium name="WormBaseParasite"/>
        </authorList>
    </citation>
    <scope>IDENTIFICATION</scope>
</reference>
<dbReference type="AlphaFoldDB" id="A0A183IP20"/>
<dbReference type="WBParaSite" id="SBAD_0000558301-mRNA-1">
    <property type="protein sequence ID" value="SBAD_0000558301-mRNA-1"/>
    <property type="gene ID" value="SBAD_0000558301"/>
</dbReference>
<accession>A0A183IP20</accession>
<feature type="domain" description="Alpha-carbonic anhydrase" evidence="9">
    <location>
        <begin position="1"/>
        <end position="98"/>
    </location>
</feature>
<keyword evidence="4 8" id="KW-0479">Metal-binding</keyword>
<keyword evidence="11" id="KW-1185">Reference proteome</keyword>
<evidence type="ECO:0000256" key="7">
    <source>
        <dbReference type="ARBA" id="ARBA00048348"/>
    </source>
</evidence>
<evidence type="ECO:0000313" key="12">
    <source>
        <dbReference type="WBParaSite" id="SBAD_0000558301-mRNA-1"/>
    </source>
</evidence>
<proteinExistence type="inferred from homology"/>
<sequence length="98" mass="11096">MTPDKGSEHTVNGAAFAGEVHLVHRHVKMNSRDKPLQDDEGYAVLAVFLKETDEDNPVLQPLIELIACIKHKNDFESFPTEGYDLTHLIPGRYCRKHV</sequence>
<dbReference type="GO" id="GO:0005737">
    <property type="term" value="C:cytoplasm"/>
    <property type="evidence" value="ECO:0007669"/>
    <property type="project" value="TreeGrafter"/>
</dbReference>
<dbReference type="PANTHER" id="PTHR18952">
    <property type="entry name" value="CARBONIC ANHYDRASE"/>
    <property type="match status" value="1"/>
</dbReference>
<evidence type="ECO:0000256" key="4">
    <source>
        <dbReference type="ARBA" id="ARBA00022723"/>
    </source>
</evidence>
<keyword evidence="6 8" id="KW-0456">Lyase</keyword>
<dbReference type="InterPro" id="IPR023561">
    <property type="entry name" value="Carbonic_anhydrase_a-class"/>
</dbReference>
<comment type="catalytic activity">
    <reaction evidence="7 8">
        <text>hydrogencarbonate + H(+) = CO2 + H2O</text>
        <dbReference type="Rhea" id="RHEA:10748"/>
        <dbReference type="ChEBI" id="CHEBI:15377"/>
        <dbReference type="ChEBI" id="CHEBI:15378"/>
        <dbReference type="ChEBI" id="CHEBI:16526"/>
        <dbReference type="ChEBI" id="CHEBI:17544"/>
        <dbReference type="EC" id="4.2.1.1"/>
    </reaction>
</comment>
<name>A0A183IP20_9BILA</name>
<keyword evidence="5 8" id="KW-0862">Zinc</keyword>
<evidence type="ECO:0000256" key="2">
    <source>
        <dbReference type="ARBA" id="ARBA00010718"/>
    </source>
</evidence>